<protein>
    <recommendedName>
        <fullName evidence="6">Bacterial Ig-like domain-containing protein</fullName>
    </recommendedName>
</protein>
<feature type="signal peptide" evidence="3">
    <location>
        <begin position="1"/>
        <end position="23"/>
    </location>
</feature>
<feature type="chain" id="PRO_5011611829" description="Bacterial Ig-like domain-containing protein" evidence="3">
    <location>
        <begin position="24"/>
        <end position="650"/>
    </location>
</feature>
<dbReference type="RefSeq" id="WP_143064330.1">
    <property type="nucleotide sequence ID" value="NZ_FOJB01000001.1"/>
</dbReference>
<feature type="transmembrane region" description="Helical" evidence="2">
    <location>
        <begin position="565"/>
        <end position="583"/>
    </location>
</feature>
<dbReference type="EMBL" id="FOJB01000001">
    <property type="protein sequence ID" value="SEW21889.1"/>
    <property type="molecule type" value="Genomic_DNA"/>
</dbReference>
<keyword evidence="5" id="KW-1185">Reference proteome</keyword>
<keyword evidence="2" id="KW-1133">Transmembrane helix</keyword>
<dbReference type="AlphaFoldDB" id="A0A1I0Q524"/>
<dbReference type="OrthoDB" id="2080452at2"/>
<feature type="region of interest" description="Disordered" evidence="1">
    <location>
        <begin position="115"/>
        <end position="136"/>
    </location>
</feature>
<keyword evidence="3" id="KW-0732">Signal</keyword>
<evidence type="ECO:0000256" key="2">
    <source>
        <dbReference type="SAM" id="Phobius"/>
    </source>
</evidence>
<proteinExistence type="predicted"/>
<evidence type="ECO:0000313" key="5">
    <source>
        <dbReference type="Proteomes" id="UP000199650"/>
    </source>
</evidence>
<organism evidence="4 5">
    <name type="scientific">Aliiroseovarius sediminilitoris</name>
    <dbReference type="NCBI Taxonomy" id="1173584"/>
    <lineage>
        <taxon>Bacteria</taxon>
        <taxon>Pseudomonadati</taxon>
        <taxon>Pseudomonadota</taxon>
        <taxon>Alphaproteobacteria</taxon>
        <taxon>Rhodobacterales</taxon>
        <taxon>Paracoccaceae</taxon>
        <taxon>Aliiroseovarius</taxon>
    </lineage>
</organism>
<keyword evidence="2" id="KW-0472">Membrane</keyword>
<sequence>MRWIRRGISAAFVCLVFLADAFAQNLPDGLTLGDDRMRSLFIDMLAGQSNLNLQSFLQRQVICTDDRTFARFLNERGIRTLLITARSGPLALRAGRCDLLIEGAAVRWVRAALSSARPDPGPTPTDRDGPTIQPAADEFTASSGSVAIIADIKDPSGVANAVANGATSVQRNGDRYEFKIRLPNDYAPIPVTISAEDRIGNASARRVAVRRIPACGSPTGLDIAMAREIQFDLNALGLNVGSVDGLIGARSCAAIRRFDQTPFNNWPALLTALARARIGITAQVLSDPTQAEQLVAVAISDPRNTGAVEWIRMSADRRDPEPDRRVQRGETTYRVVLAPGEVQSVRIEALDGRARSLAQTDLTLRRLPDMALILASEQLRGGRIEASTDAVQVVMTLRDPWPGASVDWQIGNSDVGDRQRYAGAPIAIDLPMPSPNESSVAIFLAVDREGTIRARKSLTLFRLQEMRLQIRADDLEEDMIEATTPDTTVFVDLVNAWPDAELSIEMGDGMTEIWTYGGEPRAISVAMPPPGQSRPILIRARDRSGAEHDLRTIALRRLAAGPPAWLLPGAVGLLLLGSVIWPIKGFRFFKKMQEQKPSAPTIIPHVDAVPDTTPTMSVKPDQMPQIVLTVDRGGPTDITIIREQDGSDES</sequence>
<name>A0A1I0Q524_9RHOB</name>
<gene>
    <name evidence="4" type="ORF">SAMN05444851_2225</name>
</gene>
<keyword evidence="2" id="KW-0812">Transmembrane</keyword>
<evidence type="ECO:0000256" key="1">
    <source>
        <dbReference type="SAM" id="MobiDB-lite"/>
    </source>
</evidence>
<evidence type="ECO:0008006" key="6">
    <source>
        <dbReference type="Google" id="ProtNLM"/>
    </source>
</evidence>
<evidence type="ECO:0000313" key="4">
    <source>
        <dbReference type="EMBL" id="SEW21889.1"/>
    </source>
</evidence>
<reference evidence="4 5" key="1">
    <citation type="submission" date="2016-10" db="EMBL/GenBank/DDBJ databases">
        <authorList>
            <person name="de Groot N.N."/>
        </authorList>
    </citation>
    <scope>NUCLEOTIDE SEQUENCE [LARGE SCALE GENOMIC DNA]</scope>
    <source>
        <strain evidence="4 5">DSM 29439</strain>
    </source>
</reference>
<evidence type="ECO:0000256" key="3">
    <source>
        <dbReference type="SAM" id="SignalP"/>
    </source>
</evidence>
<accession>A0A1I0Q524</accession>
<dbReference type="Proteomes" id="UP000199650">
    <property type="component" value="Unassembled WGS sequence"/>
</dbReference>